<reference evidence="3 4" key="1">
    <citation type="journal article" date="2016" name="J. Microbiol.">
        <title>Dankookia rubra gen. nov., sp. nov., an alphaproteobacterium isolated from sediment of a shallow stream.</title>
        <authorList>
            <person name="Kim W.H."/>
            <person name="Kim D.H."/>
            <person name="Kang K."/>
            <person name="Ahn T.Y."/>
        </authorList>
    </citation>
    <scope>NUCLEOTIDE SEQUENCE [LARGE SCALE GENOMIC DNA]</scope>
    <source>
        <strain evidence="3 4">JCM30602</strain>
    </source>
</reference>
<proteinExistence type="predicted"/>
<dbReference type="Pfam" id="PF13551">
    <property type="entry name" value="HTH_29"/>
    <property type="match status" value="1"/>
</dbReference>
<evidence type="ECO:0000259" key="2">
    <source>
        <dbReference type="Pfam" id="PF13592"/>
    </source>
</evidence>
<dbReference type="Pfam" id="PF13358">
    <property type="entry name" value="DDE_3"/>
    <property type="match status" value="1"/>
</dbReference>
<feature type="domain" description="Tc1-like transposase DDE" evidence="1">
    <location>
        <begin position="186"/>
        <end position="315"/>
    </location>
</feature>
<dbReference type="InterPro" id="IPR025959">
    <property type="entry name" value="Winged_HTH_dom"/>
</dbReference>
<organism evidence="3 4">
    <name type="scientific">Dankookia rubra</name>
    <dbReference type="NCBI Taxonomy" id="1442381"/>
    <lineage>
        <taxon>Bacteria</taxon>
        <taxon>Pseudomonadati</taxon>
        <taxon>Pseudomonadota</taxon>
        <taxon>Alphaproteobacteria</taxon>
        <taxon>Acetobacterales</taxon>
        <taxon>Roseomonadaceae</taxon>
        <taxon>Dankookia</taxon>
    </lineage>
</organism>
<dbReference type="Pfam" id="PF13592">
    <property type="entry name" value="HTH_33"/>
    <property type="match status" value="1"/>
</dbReference>
<protein>
    <submittedName>
        <fullName evidence="3">IS630 family transposase</fullName>
    </submittedName>
</protein>
<evidence type="ECO:0000313" key="3">
    <source>
        <dbReference type="EMBL" id="TDH60100.1"/>
    </source>
</evidence>
<name>A0A4R5QAL8_9PROT</name>
<dbReference type="InterPro" id="IPR047655">
    <property type="entry name" value="Transpos_IS630-like"/>
</dbReference>
<dbReference type="NCBIfam" id="NF033545">
    <property type="entry name" value="transpos_IS630"/>
    <property type="match status" value="1"/>
</dbReference>
<feature type="domain" description="Winged helix-turn helix" evidence="2">
    <location>
        <begin position="109"/>
        <end position="166"/>
    </location>
</feature>
<accession>A0A4R5QAL8</accession>
<dbReference type="GO" id="GO:0003676">
    <property type="term" value="F:nucleic acid binding"/>
    <property type="evidence" value="ECO:0007669"/>
    <property type="project" value="InterPro"/>
</dbReference>
<evidence type="ECO:0000313" key="4">
    <source>
        <dbReference type="Proteomes" id="UP000295096"/>
    </source>
</evidence>
<dbReference type="OrthoDB" id="2375382at2"/>
<sequence length="356" mass="39048">MGAAVAVTRDEFTPPQLRAAARASEDPAQVRRLLAVALVLEGVSRQQAAEQCGMDRQTLRDWVHRYNEGGVASLQSRPSPGRTPLLTPEQKAELKTLVVAGPDPERDKVVRWRCVDLRAEVARRFGVEVREGTIGGWLHGLGLTRLQPRPHHPKKDAAAQEAYKKNFPELLKTALLGCTAGTPIEIWFQDEARVGQKGSLTYVWAPVGSRPAMVRDNRHSSAYLFGAICPARGVGAAVITPVANMAAMNVHLAEISTQVAPGAQAVLLLDRAGWHQRGKRLCVPANITLLDLPAYSPELNPMENVWEFLRGNKLSALVWDTYEAIVDACVSAWHFLIGDPERIRSIGTRDWACVSV</sequence>
<dbReference type="SUPFAM" id="SSF46689">
    <property type="entry name" value="Homeodomain-like"/>
    <property type="match status" value="1"/>
</dbReference>
<evidence type="ECO:0000259" key="1">
    <source>
        <dbReference type="Pfam" id="PF13358"/>
    </source>
</evidence>
<dbReference type="RefSeq" id="WP_133291118.1">
    <property type="nucleotide sequence ID" value="NZ_SMSJ01000045.1"/>
</dbReference>
<dbReference type="InterPro" id="IPR038717">
    <property type="entry name" value="Tc1-like_DDE_dom"/>
</dbReference>
<dbReference type="Proteomes" id="UP000295096">
    <property type="component" value="Unassembled WGS sequence"/>
</dbReference>
<dbReference type="EMBL" id="SMSJ01000045">
    <property type="protein sequence ID" value="TDH60100.1"/>
    <property type="molecule type" value="Genomic_DNA"/>
</dbReference>
<dbReference type="AlphaFoldDB" id="A0A4R5QAL8"/>
<gene>
    <name evidence="3" type="ORF">E2C06_23950</name>
</gene>
<dbReference type="InterPro" id="IPR009057">
    <property type="entry name" value="Homeodomain-like_sf"/>
</dbReference>
<keyword evidence="4" id="KW-1185">Reference proteome</keyword>
<dbReference type="Gene3D" id="3.30.420.10">
    <property type="entry name" value="Ribonuclease H-like superfamily/Ribonuclease H"/>
    <property type="match status" value="1"/>
</dbReference>
<dbReference type="InterPro" id="IPR036397">
    <property type="entry name" value="RNaseH_sf"/>
</dbReference>
<comment type="caution">
    <text evidence="3">The sequence shown here is derived from an EMBL/GenBank/DDBJ whole genome shotgun (WGS) entry which is preliminary data.</text>
</comment>